<evidence type="ECO:0000313" key="2">
    <source>
        <dbReference type="EMBL" id="KAF2027921.1"/>
    </source>
</evidence>
<gene>
    <name evidence="2" type="ORF">EK21DRAFT_91142</name>
</gene>
<name>A0A9P4H777_9PLEO</name>
<dbReference type="OrthoDB" id="10668325at2759"/>
<reference evidence="2" key="1">
    <citation type="journal article" date="2020" name="Stud. Mycol.">
        <title>101 Dothideomycetes genomes: a test case for predicting lifestyles and emergence of pathogens.</title>
        <authorList>
            <person name="Haridas S."/>
            <person name="Albert R."/>
            <person name="Binder M."/>
            <person name="Bloem J."/>
            <person name="Labutti K."/>
            <person name="Salamov A."/>
            <person name="Andreopoulos B."/>
            <person name="Baker S."/>
            <person name="Barry K."/>
            <person name="Bills G."/>
            <person name="Bluhm B."/>
            <person name="Cannon C."/>
            <person name="Castanera R."/>
            <person name="Culley D."/>
            <person name="Daum C."/>
            <person name="Ezra D."/>
            <person name="Gonzalez J."/>
            <person name="Henrissat B."/>
            <person name="Kuo A."/>
            <person name="Liang C."/>
            <person name="Lipzen A."/>
            <person name="Lutzoni F."/>
            <person name="Magnuson J."/>
            <person name="Mondo S."/>
            <person name="Nolan M."/>
            <person name="Ohm R."/>
            <person name="Pangilinan J."/>
            <person name="Park H.-J."/>
            <person name="Ramirez L."/>
            <person name="Alfaro M."/>
            <person name="Sun H."/>
            <person name="Tritt A."/>
            <person name="Yoshinaga Y."/>
            <person name="Zwiers L.-H."/>
            <person name="Turgeon B."/>
            <person name="Goodwin S."/>
            <person name="Spatafora J."/>
            <person name="Crous P."/>
            <person name="Grigoriev I."/>
        </authorList>
    </citation>
    <scope>NUCLEOTIDE SEQUENCE</scope>
    <source>
        <strain evidence="2">CBS 110217</strain>
    </source>
</reference>
<organism evidence="2 3">
    <name type="scientific">Setomelanomma holmii</name>
    <dbReference type="NCBI Taxonomy" id="210430"/>
    <lineage>
        <taxon>Eukaryota</taxon>
        <taxon>Fungi</taxon>
        <taxon>Dikarya</taxon>
        <taxon>Ascomycota</taxon>
        <taxon>Pezizomycotina</taxon>
        <taxon>Dothideomycetes</taxon>
        <taxon>Pleosporomycetidae</taxon>
        <taxon>Pleosporales</taxon>
        <taxon>Pleosporineae</taxon>
        <taxon>Phaeosphaeriaceae</taxon>
        <taxon>Setomelanomma</taxon>
    </lineage>
</organism>
<proteinExistence type="predicted"/>
<protein>
    <submittedName>
        <fullName evidence="2">Uncharacterized protein</fullName>
    </submittedName>
</protein>
<feature type="compositionally biased region" description="Basic residues" evidence="1">
    <location>
        <begin position="91"/>
        <end position="101"/>
    </location>
</feature>
<keyword evidence="3" id="KW-1185">Reference proteome</keyword>
<accession>A0A9P4H777</accession>
<evidence type="ECO:0000313" key="3">
    <source>
        <dbReference type="Proteomes" id="UP000799777"/>
    </source>
</evidence>
<dbReference type="Proteomes" id="UP000799777">
    <property type="component" value="Unassembled WGS sequence"/>
</dbReference>
<feature type="region of interest" description="Disordered" evidence="1">
    <location>
        <begin position="65"/>
        <end position="101"/>
    </location>
</feature>
<evidence type="ECO:0000256" key="1">
    <source>
        <dbReference type="SAM" id="MobiDB-lite"/>
    </source>
</evidence>
<sequence>MQTRQQIMRGKRSRDNVGCRCEWGKGRRCANTALDSRGAGEQEDDTPTVGWKGFLRIVSNPAPAGATCVPNHKRDHHARAGQDPPAGIIVQRKKKRRRNPRGRALHALEAAAASCQEQFHGSNAGEADVPRASAGGRVCLSGLCHCPVWPTSGDGAVRVDAHVRARRSNFLAAALHCLPFEHGRTHDCTLLQLLLNMHTTLLGMQKGQPCADSYESDDLRQAARGSTTALDCPCQNFICASDRVSGTAQRLTPIIEPPFHQDMRLVLQCDVVWDTKSAVKRDNCGEADPKTQLPRFGSDSLDSVVCASRLEHDHRRRIPCPRAGGASMRPSLRPRPHADVTPSCVGYRASSACRSGGIWAAAAKSLTSVNIRRESDYTDGTPRPVPYPVGICCQTPSVFCDPLLSVLGPRRSMHLDNPSARTASCCGPMTAKIMIATHSSQQFGKLARRWYSSPKLTS</sequence>
<dbReference type="AlphaFoldDB" id="A0A9P4H777"/>
<dbReference type="EMBL" id="ML978220">
    <property type="protein sequence ID" value="KAF2027921.1"/>
    <property type="molecule type" value="Genomic_DNA"/>
</dbReference>
<comment type="caution">
    <text evidence="2">The sequence shown here is derived from an EMBL/GenBank/DDBJ whole genome shotgun (WGS) entry which is preliminary data.</text>
</comment>